<proteinExistence type="predicted"/>
<reference evidence="2 3" key="2">
    <citation type="journal article" date="2018" name="Plant J.">
        <title>The Physcomitrella patens chromosome-scale assembly reveals moss genome structure and evolution.</title>
        <authorList>
            <person name="Lang D."/>
            <person name="Ullrich K.K."/>
            <person name="Murat F."/>
            <person name="Fuchs J."/>
            <person name="Jenkins J."/>
            <person name="Haas F.B."/>
            <person name="Piednoel M."/>
            <person name="Gundlach H."/>
            <person name="Van Bel M."/>
            <person name="Meyberg R."/>
            <person name="Vives C."/>
            <person name="Morata J."/>
            <person name="Symeonidi A."/>
            <person name="Hiss M."/>
            <person name="Muchero W."/>
            <person name="Kamisugi Y."/>
            <person name="Saleh O."/>
            <person name="Blanc G."/>
            <person name="Decker E.L."/>
            <person name="van Gessel N."/>
            <person name="Grimwood J."/>
            <person name="Hayes R.D."/>
            <person name="Graham S.W."/>
            <person name="Gunter L.E."/>
            <person name="McDaniel S.F."/>
            <person name="Hoernstein S.N.W."/>
            <person name="Larsson A."/>
            <person name="Li F.W."/>
            <person name="Perroud P.F."/>
            <person name="Phillips J."/>
            <person name="Ranjan P."/>
            <person name="Rokshar D.S."/>
            <person name="Rothfels C.J."/>
            <person name="Schneider L."/>
            <person name="Shu S."/>
            <person name="Stevenson D.W."/>
            <person name="Thummler F."/>
            <person name="Tillich M."/>
            <person name="Villarreal Aguilar J.C."/>
            <person name="Widiez T."/>
            <person name="Wong G.K."/>
            <person name="Wymore A."/>
            <person name="Zhang Y."/>
            <person name="Zimmer A.D."/>
            <person name="Quatrano R.S."/>
            <person name="Mayer K.F.X."/>
            <person name="Goodstein D."/>
            <person name="Casacuberta J.M."/>
            <person name="Vandepoele K."/>
            <person name="Reski R."/>
            <person name="Cuming A.C."/>
            <person name="Tuskan G.A."/>
            <person name="Maumus F."/>
            <person name="Salse J."/>
            <person name="Schmutz J."/>
            <person name="Rensing S.A."/>
        </authorList>
    </citation>
    <scope>NUCLEOTIDE SEQUENCE [LARGE SCALE GENOMIC DNA]</scope>
    <source>
        <strain evidence="2 3">cv. Gransden 2004</strain>
    </source>
</reference>
<accession>A0A7I4DTR2</accession>
<gene>
    <name evidence="2" type="primary">LOC112282116</name>
</gene>
<name>A0A7I4DTR2_PHYPA</name>
<evidence type="ECO:0000313" key="3">
    <source>
        <dbReference type="Proteomes" id="UP000006727"/>
    </source>
</evidence>
<keyword evidence="3" id="KW-1185">Reference proteome</keyword>
<sequence>MAASKKLIKFFHRVLHISPQSYKPPLSRHLSAASNSFESSSLNINSGRSWGSVSDAHCYDSDEEHSSPPADVPVGCLAVYVGKERRSGMCQARGVCHSRDDSINGSDSHVMG</sequence>
<reference evidence="2" key="3">
    <citation type="submission" date="2020-12" db="UniProtKB">
        <authorList>
            <consortium name="EnsemblPlants"/>
        </authorList>
    </citation>
    <scope>IDENTIFICATION</scope>
</reference>
<dbReference type="Gramene" id="Pp3c5_24590V3.4">
    <property type="protein sequence ID" value="Pp3c5_24590V3.4"/>
    <property type="gene ID" value="Pp3c5_24590"/>
</dbReference>
<protein>
    <submittedName>
        <fullName evidence="2">Uncharacterized protein</fullName>
    </submittedName>
</protein>
<dbReference type="Proteomes" id="UP000006727">
    <property type="component" value="Chromosome 5"/>
</dbReference>
<evidence type="ECO:0000313" key="2">
    <source>
        <dbReference type="EnsemblPlants" id="Pp3c5_24590V3.4"/>
    </source>
</evidence>
<dbReference type="EnsemblPlants" id="Pp3c5_24590V3.4">
    <property type="protein sequence ID" value="Pp3c5_24590V3.4"/>
    <property type="gene ID" value="Pp3c5_24590"/>
</dbReference>
<evidence type="ECO:0000256" key="1">
    <source>
        <dbReference type="SAM" id="MobiDB-lite"/>
    </source>
</evidence>
<feature type="compositionally biased region" description="Polar residues" evidence="1">
    <location>
        <begin position="103"/>
        <end position="112"/>
    </location>
</feature>
<feature type="region of interest" description="Disordered" evidence="1">
    <location>
        <begin position="91"/>
        <end position="112"/>
    </location>
</feature>
<organism evidence="2 3">
    <name type="scientific">Physcomitrium patens</name>
    <name type="common">Spreading-leaved earth moss</name>
    <name type="synonym">Physcomitrella patens</name>
    <dbReference type="NCBI Taxonomy" id="3218"/>
    <lineage>
        <taxon>Eukaryota</taxon>
        <taxon>Viridiplantae</taxon>
        <taxon>Streptophyta</taxon>
        <taxon>Embryophyta</taxon>
        <taxon>Bryophyta</taxon>
        <taxon>Bryophytina</taxon>
        <taxon>Bryopsida</taxon>
        <taxon>Funariidae</taxon>
        <taxon>Funariales</taxon>
        <taxon>Funariaceae</taxon>
        <taxon>Physcomitrium</taxon>
    </lineage>
</organism>
<dbReference type="AlphaFoldDB" id="A0A7I4DTR2"/>
<dbReference type="EMBL" id="ABEU02000005">
    <property type="status" value="NOT_ANNOTATED_CDS"/>
    <property type="molecule type" value="Genomic_DNA"/>
</dbReference>
<reference evidence="2 3" key="1">
    <citation type="journal article" date="2008" name="Science">
        <title>The Physcomitrella genome reveals evolutionary insights into the conquest of land by plants.</title>
        <authorList>
            <person name="Rensing S."/>
            <person name="Lang D."/>
            <person name="Zimmer A."/>
            <person name="Terry A."/>
            <person name="Salamov A."/>
            <person name="Shapiro H."/>
            <person name="Nishiyama T."/>
            <person name="Perroud P.-F."/>
            <person name="Lindquist E."/>
            <person name="Kamisugi Y."/>
            <person name="Tanahashi T."/>
            <person name="Sakakibara K."/>
            <person name="Fujita T."/>
            <person name="Oishi K."/>
            <person name="Shin-I T."/>
            <person name="Kuroki Y."/>
            <person name="Toyoda A."/>
            <person name="Suzuki Y."/>
            <person name="Hashimoto A."/>
            <person name="Yamaguchi K."/>
            <person name="Sugano A."/>
            <person name="Kohara Y."/>
            <person name="Fujiyama A."/>
            <person name="Anterola A."/>
            <person name="Aoki S."/>
            <person name="Ashton N."/>
            <person name="Barbazuk W.B."/>
            <person name="Barker E."/>
            <person name="Bennetzen J."/>
            <person name="Bezanilla M."/>
            <person name="Blankenship R."/>
            <person name="Cho S.H."/>
            <person name="Dutcher S."/>
            <person name="Estelle M."/>
            <person name="Fawcett J.A."/>
            <person name="Gundlach H."/>
            <person name="Hanada K."/>
            <person name="Heyl A."/>
            <person name="Hicks K.A."/>
            <person name="Hugh J."/>
            <person name="Lohr M."/>
            <person name="Mayer K."/>
            <person name="Melkozernov A."/>
            <person name="Murata T."/>
            <person name="Nelson D."/>
            <person name="Pils B."/>
            <person name="Prigge M."/>
            <person name="Reiss B."/>
            <person name="Renner T."/>
            <person name="Rombauts S."/>
            <person name="Rushton P."/>
            <person name="Sanderfoot A."/>
            <person name="Schween G."/>
            <person name="Shiu S.-H."/>
            <person name="Stueber K."/>
            <person name="Theodoulou F.L."/>
            <person name="Tu H."/>
            <person name="Van de Peer Y."/>
            <person name="Verrier P.J."/>
            <person name="Waters E."/>
            <person name="Wood A."/>
            <person name="Yang L."/>
            <person name="Cove D."/>
            <person name="Cuming A."/>
            <person name="Hasebe M."/>
            <person name="Lucas S."/>
            <person name="Mishler D.B."/>
            <person name="Reski R."/>
            <person name="Grigoriev I."/>
            <person name="Quatrano R.S."/>
            <person name="Boore J.L."/>
        </authorList>
    </citation>
    <scope>NUCLEOTIDE SEQUENCE [LARGE SCALE GENOMIC DNA]</scope>
    <source>
        <strain evidence="2 3">cv. Gransden 2004</strain>
    </source>
</reference>